<keyword evidence="2" id="KW-1185">Reference proteome</keyword>
<organism evidence="1 2">
    <name type="scientific">Nephila pilipes</name>
    <name type="common">Giant wood spider</name>
    <name type="synonym">Nephila maculata</name>
    <dbReference type="NCBI Taxonomy" id="299642"/>
    <lineage>
        <taxon>Eukaryota</taxon>
        <taxon>Metazoa</taxon>
        <taxon>Ecdysozoa</taxon>
        <taxon>Arthropoda</taxon>
        <taxon>Chelicerata</taxon>
        <taxon>Arachnida</taxon>
        <taxon>Araneae</taxon>
        <taxon>Araneomorphae</taxon>
        <taxon>Entelegynae</taxon>
        <taxon>Araneoidea</taxon>
        <taxon>Nephilidae</taxon>
        <taxon>Nephila</taxon>
    </lineage>
</organism>
<dbReference type="AlphaFoldDB" id="A0A8X6I7M2"/>
<name>A0A8X6I7M2_NEPPI</name>
<accession>A0A8X6I7M2</accession>
<proteinExistence type="predicted"/>
<comment type="caution">
    <text evidence="1">The sequence shown here is derived from an EMBL/GenBank/DDBJ whole genome shotgun (WGS) entry which is preliminary data.</text>
</comment>
<protein>
    <submittedName>
        <fullName evidence="1">Uncharacterized protein</fullName>
    </submittedName>
</protein>
<gene>
    <name evidence="1" type="ORF">NPIL_554321</name>
</gene>
<sequence>MWDHLDRHFRHHGSVPQNLLHFLGHKFLSPSTNPFPHKTAIWRRDICFPSPKCSFSYKKKLFRILKVVPYEVRKASGKGLPWLFAKQV</sequence>
<evidence type="ECO:0000313" key="1">
    <source>
        <dbReference type="EMBL" id="GFS33533.1"/>
    </source>
</evidence>
<reference evidence="1" key="1">
    <citation type="submission" date="2020-08" db="EMBL/GenBank/DDBJ databases">
        <title>Multicomponent nature underlies the extraordinary mechanical properties of spider dragline silk.</title>
        <authorList>
            <person name="Kono N."/>
            <person name="Nakamura H."/>
            <person name="Mori M."/>
            <person name="Yoshida Y."/>
            <person name="Ohtoshi R."/>
            <person name="Malay A.D."/>
            <person name="Moran D.A.P."/>
            <person name="Tomita M."/>
            <person name="Numata K."/>
            <person name="Arakawa K."/>
        </authorList>
    </citation>
    <scope>NUCLEOTIDE SEQUENCE</scope>
</reference>
<dbReference type="EMBL" id="BMAW01042317">
    <property type="protein sequence ID" value="GFS33533.1"/>
    <property type="molecule type" value="Genomic_DNA"/>
</dbReference>
<evidence type="ECO:0000313" key="2">
    <source>
        <dbReference type="Proteomes" id="UP000887013"/>
    </source>
</evidence>
<dbReference type="Proteomes" id="UP000887013">
    <property type="component" value="Unassembled WGS sequence"/>
</dbReference>